<evidence type="ECO:0000256" key="4">
    <source>
        <dbReference type="ARBA" id="ARBA00022531"/>
    </source>
</evidence>
<keyword evidence="5" id="KW-0934">Plastid</keyword>
<keyword evidence="8" id="KW-0472">Membrane</keyword>
<evidence type="ECO:0000256" key="3">
    <source>
        <dbReference type="ARBA" id="ARBA00022528"/>
    </source>
</evidence>
<dbReference type="InterPro" id="IPR008796">
    <property type="entry name" value="PSAN"/>
</dbReference>
<protein>
    <submittedName>
        <fullName evidence="10">Uncharacterized protein</fullName>
    </submittedName>
</protein>
<dbReference type="GO" id="GO:0009522">
    <property type="term" value="C:photosystem I"/>
    <property type="evidence" value="ECO:0007669"/>
    <property type="project" value="UniProtKB-KW"/>
</dbReference>
<sequence>MSSHTLAQELVDMAVVSGRLSSCVGRSADGPPTSRRHSPSSTHPQESRRNLLAISLSSAFLATTTIPEYPPKSQLIEQLLEKSRANKTKNNQKRLNSYYERNFKEYFEFVEGTLQNRTDLSENEKDILKWLERTRSKKK</sequence>
<evidence type="ECO:0000256" key="1">
    <source>
        <dbReference type="ARBA" id="ARBA00004622"/>
    </source>
</evidence>
<evidence type="ECO:0000313" key="11">
    <source>
        <dbReference type="Proteomes" id="UP000886520"/>
    </source>
</evidence>
<organism evidence="10 11">
    <name type="scientific">Adiantum capillus-veneris</name>
    <name type="common">Maidenhair fern</name>
    <dbReference type="NCBI Taxonomy" id="13818"/>
    <lineage>
        <taxon>Eukaryota</taxon>
        <taxon>Viridiplantae</taxon>
        <taxon>Streptophyta</taxon>
        <taxon>Embryophyta</taxon>
        <taxon>Tracheophyta</taxon>
        <taxon>Polypodiopsida</taxon>
        <taxon>Polypodiidae</taxon>
        <taxon>Polypodiales</taxon>
        <taxon>Pteridineae</taxon>
        <taxon>Pteridaceae</taxon>
        <taxon>Vittarioideae</taxon>
        <taxon>Adiantum</taxon>
    </lineage>
</organism>
<dbReference type="Proteomes" id="UP000886520">
    <property type="component" value="Chromosome 6"/>
</dbReference>
<evidence type="ECO:0000256" key="8">
    <source>
        <dbReference type="ARBA" id="ARBA00023136"/>
    </source>
</evidence>
<keyword evidence="4" id="KW-0602">Photosynthesis</keyword>
<evidence type="ECO:0000256" key="5">
    <source>
        <dbReference type="ARBA" id="ARBA00022640"/>
    </source>
</evidence>
<proteinExistence type="inferred from homology"/>
<name>A0A9D4ZMG3_ADICA</name>
<evidence type="ECO:0000256" key="6">
    <source>
        <dbReference type="ARBA" id="ARBA00022836"/>
    </source>
</evidence>
<dbReference type="EMBL" id="JABFUD020000006">
    <property type="protein sequence ID" value="KAI5078731.1"/>
    <property type="molecule type" value="Genomic_DNA"/>
</dbReference>
<dbReference type="PANTHER" id="PTHR36327:SF1">
    <property type="entry name" value="OS03G0731100 PROTEIN"/>
    <property type="match status" value="1"/>
</dbReference>
<evidence type="ECO:0000256" key="2">
    <source>
        <dbReference type="ARBA" id="ARBA00010661"/>
    </source>
</evidence>
<keyword evidence="6" id="KW-0603">Photosystem I</keyword>
<evidence type="ECO:0000313" key="10">
    <source>
        <dbReference type="EMBL" id="KAI5078731.1"/>
    </source>
</evidence>
<reference evidence="10" key="1">
    <citation type="submission" date="2021-01" db="EMBL/GenBank/DDBJ databases">
        <title>Adiantum capillus-veneris genome.</title>
        <authorList>
            <person name="Fang Y."/>
            <person name="Liao Q."/>
        </authorList>
    </citation>
    <scope>NUCLEOTIDE SEQUENCE</scope>
    <source>
        <strain evidence="10">H3</strain>
        <tissue evidence="10">Leaf</tissue>
    </source>
</reference>
<keyword evidence="7" id="KW-0793">Thylakoid</keyword>
<comment type="subcellular location">
    <subcellularLocation>
        <location evidence="1">Plastid</location>
        <location evidence="1">Chloroplast thylakoid membrane</location>
        <topology evidence="1">Peripheral membrane protein</topology>
        <orientation evidence="1">Lumenal side</orientation>
    </subcellularLocation>
</comment>
<keyword evidence="3" id="KW-0150">Chloroplast</keyword>
<accession>A0A9D4ZMG3</accession>
<dbReference type="OrthoDB" id="544623at2759"/>
<dbReference type="PANTHER" id="PTHR36327">
    <property type="entry name" value="UNNAMED PRODUCT"/>
    <property type="match status" value="1"/>
</dbReference>
<gene>
    <name evidence="10" type="ORF">GOP47_0006402</name>
</gene>
<dbReference type="GO" id="GO:0009535">
    <property type="term" value="C:chloroplast thylakoid membrane"/>
    <property type="evidence" value="ECO:0007669"/>
    <property type="project" value="UniProtKB-SubCell"/>
</dbReference>
<evidence type="ECO:0000256" key="9">
    <source>
        <dbReference type="SAM" id="MobiDB-lite"/>
    </source>
</evidence>
<dbReference type="Pfam" id="PF05479">
    <property type="entry name" value="PsaN"/>
    <property type="match status" value="1"/>
</dbReference>
<evidence type="ECO:0000256" key="7">
    <source>
        <dbReference type="ARBA" id="ARBA00023078"/>
    </source>
</evidence>
<dbReference type="GO" id="GO:0015979">
    <property type="term" value="P:photosynthesis"/>
    <property type="evidence" value="ECO:0007669"/>
    <property type="project" value="UniProtKB-KW"/>
</dbReference>
<feature type="region of interest" description="Disordered" evidence="9">
    <location>
        <begin position="22"/>
        <end position="48"/>
    </location>
</feature>
<comment type="caution">
    <text evidence="10">The sequence shown here is derived from an EMBL/GenBank/DDBJ whole genome shotgun (WGS) entry which is preliminary data.</text>
</comment>
<keyword evidence="11" id="KW-1185">Reference proteome</keyword>
<dbReference type="AlphaFoldDB" id="A0A9D4ZMG3"/>
<comment type="similarity">
    <text evidence="2">Belongs to the psaN family.</text>
</comment>